<proteinExistence type="predicted"/>
<evidence type="ECO:0000313" key="2">
    <source>
        <dbReference type="Proteomes" id="UP000651156"/>
    </source>
</evidence>
<evidence type="ECO:0000313" key="1">
    <source>
        <dbReference type="EMBL" id="MBE9190211.1"/>
    </source>
</evidence>
<protein>
    <submittedName>
        <fullName evidence="1">Uncharacterized protein</fullName>
    </submittedName>
</protein>
<organism evidence="1 2">
    <name type="scientific">Gloeocapsopsis crepidinum LEGE 06123</name>
    <dbReference type="NCBI Taxonomy" id="588587"/>
    <lineage>
        <taxon>Bacteria</taxon>
        <taxon>Bacillati</taxon>
        <taxon>Cyanobacteriota</taxon>
        <taxon>Cyanophyceae</taxon>
        <taxon>Oscillatoriophycideae</taxon>
        <taxon>Chroococcales</taxon>
        <taxon>Chroococcaceae</taxon>
        <taxon>Gloeocapsopsis</taxon>
    </lineage>
</organism>
<keyword evidence="2" id="KW-1185">Reference proteome</keyword>
<dbReference type="Proteomes" id="UP000651156">
    <property type="component" value="Unassembled WGS sequence"/>
</dbReference>
<name>A0ABR9UPK3_9CHRO</name>
<sequence>MATYLKIKSIATLVVGLQLFDMTGTNDFLSIIFNTKLLKHVPAVTIVSAADLESPTVNPNLPVNFNFVPPPKGAPTRTQGSGTR</sequence>
<gene>
    <name evidence="1" type="ORF">IQ230_07515</name>
</gene>
<dbReference type="EMBL" id="JADEWN010000013">
    <property type="protein sequence ID" value="MBE9190211.1"/>
    <property type="molecule type" value="Genomic_DNA"/>
</dbReference>
<reference evidence="1 2" key="1">
    <citation type="submission" date="2020-10" db="EMBL/GenBank/DDBJ databases">
        <authorList>
            <person name="Castelo-Branco R."/>
            <person name="Eusebio N."/>
            <person name="Adriana R."/>
            <person name="Vieira A."/>
            <person name="Brugerolle De Fraissinette N."/>
            <person name="Rezende De Castro R."/>
            <person name="Schneider M.P."/>
            <person name="Vasconcelos V."/>
            <person name="Leao P.N."/>
        </authorList>
    </citation>
    <scope>NUCLEOTIDE SEQUENCE [LARGE SCALE GENOMIC DNA]</scope>
    <source>
        <strain evidence="1 2">LEGE 06123</strain>
    </source>
</reference>
<comment type="caution">
    <text evidence="1">The sequence shown here is derived from an EMBL/GenBank/DDBJ whole genome shotgun (WGS) entry which is preliminary data.</text>
</comment>
<accession>A0ABR9UPK3</accession>
<dbReference type="RefSeq" id="WP_193931405.1">
    <property type="nucleotide sequence ID" value="NZ_CAWPMZ010000028.1"/>
</dbReference>